<dbReference type="Proteomes" id="UP001432322">
    <property type="component" value="Unassembled WGS sequence"/>
</dbReference>
<feature type="non-terminal residue" evidence="1">
    <location>
        <position position="1"/>
    </location>
</feature>
<evidence type="ECO:0000313" key="2">
    <source>
        <dbReference type="Proteomes" id="UP001432322"/>
    </source>
</evidence>
<protein>
    <submittedName>
        <fullName evidence="1">Uncharacterized protein</fullName>
    </submittedName>
</protein>
<sequence>QGFHFAQLDPIGNLITRAFELMQTLRKKGTNSEHLTYMMKSLAVERTLSMEYDQQRDMPLRDLVYSFCVGLESIVE</sequence>
<reference evidence="1" key="1">
    <citation type="submission" date="2023-10" db="EMBL/GenBank/DDBJ databases">
        <title>Genome assembly of Pristionchus species.</title>
        <authorList>
            <person name="Yoshida K."/>
            <person name="Sommer R.J."/>
        </authorList>
    </citation>
    <scope>NUCLEOTIDE SEQUENCE</scope>
    <source>
        <strain evidence="1">RS5133</strain>
    </source>
</reference>
<comment type="caution">
    <text evidence="1">The sequence shown here is derived from an EMBL/GenBank/DDBJ whole genome shotgun (WGS) entry which is preliminary data.</text>
</comment>
<name>A0AAV5VJ79_9BILA</name>
<dbReference type="EMBL" id="BTSY01000003">
    <property type="protein sequence ID" value="GMT19792.1"/>
    <property type="molecule type" value="Genomic_DNA"/>
</dbReference>
<organism evidence="1 2">
    <name type="scientific">Pristionchus fissidentatus</name>
    <dbReference type="NCBI Taxonomy" id="1538716"/>
    <lineage>
        <taxon>Eukaryota</taxon>
        <taxon>Metazoa</taxon>
        <taxon>Ecdysozoa</taxon>
        <taxon>Nematoda</taxon>
        <taxon>Chromadorea</taxon>
        <taxon>Rhabditida</taxon>
        <taxon>Rhabditina</taxon>
        <taxon>Diplogasteromorpha</taxon>
        <taxon>Diplogasteroidea</taxon>
        <taxon>Neodiplogasteridae</taxon>
        <taxon>Pristionchus</taxon>
    </lineage>
</organism>
<gene>
    <name evidence="1" type="ORF">PFISCL1PPCAC_11089</name>
</gene>
<accession>A0AAV5VJ79</accession>
<evidence type="ECO:0000313" key="1">
    <source>
        <dbReference type="EMBL" id="GMT19792.1"/>
    </source>
</evidence>
<feature type="non-terminal residue" evidence="1">
    <location>
        <position position="76"/>
    </location>
</feature>
<proteinExistence type="predicted"/>
<dbReference type="AlphaFoldDB" id="A0AAV5VJ79"/>
<keyword evidence="2" id="KW-1185">Reference proteome</keyword>